<protein>
    <submittedName>
        <fullName evidence="2">Uncharacterized protein</fullName>
    </submittedName>
</protein>
<feature type="compositionally biased region" description="Basic and acidic residues" evidence="1">
    <location>
        <begin position="58"/>
        <end position="70"/>
    </location>
</feature>
<feature type="compositionally biased region" description="Basic and acidic residues" evidence="1">
    <location>
        <begin position="114"/>
        <end position="128"/>
    </location>
</feature>
<proteinExistence type="predicted"/>
<feature type="compositionally biased region" description="Basic and acidic residues" evidence="1">
    <location>
        <begin position="11"/>
        <end position="26"/>
    </location>
</feature>
<comment type="caution">
    <text evidence="2">The sequence shown here is derived from an EMBL/GenBank/DDBJ whole genome shotgun (WGS) entry which is preliminary data.</text>
</comment>
<dbReference type="EMBL" id="JARKIB010000014">
    <property type="protein sequence ID" value="KAJ7772421.1"/>
    <property type="molecule type" value="Genomic_DNA"/>
</dbReference>
<sequence>MHVGGGITNDHPADERLGEQREDESGLRPGQRWGPVFGNPICNPDKSDERTLSVPDNGDVRKGSSVDKGDALMGSTVDKGAARPDKGEVRIGSGVDKGGALMGTIVDKGAARPGKGDVRVESGADKGDMQMGSSVDKGGVRDRQRRCTDAVARRQRLQASGVMPSWLVATYGIDLTVLRTTALSAAGGDVDDLKAVSVPLFYRTAPATEPSIVWLLPVYYIHLDPSKIPTPDALDKLVATATRLPAIDGACTALRALCDFVDLSVFPFDTAPDFWSRGWPWMQFLHTYWEYLPKFDRETEIHACVRHACVLAKLRGHTKTRDLIAQEQGVRYIFARAWAAILLDGVDIIQGSSIFNRSARLLPTLADGIQIPANFEEILDSVGGTLDRLASAFMKQISIALGGSETLNVVSLGTVVAAFVSSRGEEWVSTLMSHRIITWLV</sequence>
<organism evidence="2 3">
    <name type="scientific">Mycena metata</name>
    <dbReference type="NCBI Taxonomy" id="1033252"/>
    <lineage>
        <taxon>Eukaryota</taxon>
        <taxon>Fungi</taxon>
        <taxon>Dikarya</taxon>
        <taxon>Basidiomycota</taxon>
        <taxon>Agaricomycotina</taxon>
        <taxon>Agaricomycetes</taxon>
        <taxon>Agaricomycetidae</taxon>
        <taxon>Agaricales</taxon>
        <taxon>Marasmiineae</taxon>
        <taxon>Mycenaceae</taxon>
        <taxon>Mycena</taxon>
    </lineage>
</organism>
<keyword evidence="3" id="KW-1185">Reference proteome</keyword>
<gene>
    <name evidence="2" type="ORF">B0H16DRAFT_1451499</name>
</gene>
<accession>A0AAD7JXA8</accession>
<evidence type="ECO:0000313" key="3">
    <source>
        <dbReference type="Proteomes" id="UP001215598"/>
    </source>
</evidence>
<reference evidence="2" key="1">
    <citation type="submission" date="2023-03" db="EMBL/GenBank/DDBJ databases">
        <title>Massive genome expansion in bonnet fungi (Mycena s.s.) driven by repeated elements and novel gene families across ecological guilds.</title>
        <authorList>
            <consortium name="Lawrence Berkeley National Laboratory"/>
            <person name="Harder C.B."/>
            <person name="Miyauchi S."/>
            <person name="Viragh M."/>
            <person name="Kuo A."/>
            <person name="Thoen E."/>
            <person name="Andreopoulos B."/>
            <person name="Lu D."/>
            <person name="Skrede I."/>
            <person name="Drula E."/>
            <person name="Henrissat B."/>
            <person name="Morin E."/>
            <person name="Kohler A."/>
            <person name="Barry K."/>
            <person name="LaButti K."/>
            <person name="Morin E."/>
            <person name="Salamov A."/>
            <person name="Lipzen A."/>
            <person name="Mereny Z."/>
            <person name="Hegedus B."/>
            <person name="Baldrian P."/>
            <person name="Stursova M."/>
            <person name="Weitz H."/>
            <person name="Taylor A."/>
            <person name="Grigoriev I.V."/>
            <person name="Nagy L.G."/>
            <person name="Martin F."/>
            <person name="Kauserud H."/>
        </authorList>
    </citation>
    <scope>NUCLEOTIDE SEQUENCE</scope>
    <source>
        <strain evidence="2">CBHHK182m</strain>
    </source>
</reference>
<evidence type="ECO:0000256" key="1">
    <source>
        <dbReference type="SAM" id="MobiDB-lite"/>
    </source>
</evidence>
<evidence type="ECO:0000313" key="2">
    <source>
        <dbReference type="EMBL" id="KAJ7772421.1"/>
    </source>
</evidence>
<dbReference type="Proteomes" id="UP001215598">
    <property type="component" value="Unassembled WGS sequence"/>
</dbReference>
<feature type="region of interest" description="Disordered" evidence="1">
    <location>
        <begin position="110"/>
        <end position="144"/>
    </location>
</feature>
<feature type="region of interest" description="Disordered" evidence="1">
    <location>
        <begin position="1"/>
        <end position="86"/>
    </location>
</feature>
<dbReference type="AlphaFoldDB" id="A0AAD7JXA8"/>
<name>A0AAD7JXA8_9AGAR</name>